<sequence>MEKEKSLGKLSNLQLELLKVFSQNLDDTQLLEIRELLANYFSERTTNEMDKLFSEKNWGAEKIEEWASDHMRTKYEKK</sequence>
<keyword evidence="2" id="KW-1185">Reference proteome</keyword>
<dbReference type="RefSeq" id="WP_091691883.1">
    <property type="nucleotide sequence ID" value="NZ_FPBF01000001.1"/>
</dbReference>
<organism evidence="1 2">
    <name type="scientific">Algoriphagus locisalis</name>
    <dbReference type="NCBI Taxonomy" id="305507"/>
    <lineage>
        <taxon>Bacteria</taxon>
        <taxon>Pseudomonadati</taxon>
        <taxon>Bacteroidota</taxon>
        <taxon>Cytophagia</taxon>
        <taxon>Cytophagales</taxon>
        <taxon>Cyclobacteriaceae</taxon>
        <taxon>Algoriphagus</taxon>
    </lineage>
</organism>
<evidence type="ECO:0000313" key="2">
    <source>
        <dbReference type="Proteomes" id="UP000199673"/>
    </source>
</evidence>
<gene>
    <name evidence="1" type="ORF">SAMN04489724_1363</name>
</gene>
<name>A0A1I6Z1R9_9BACT</name>
<dbReference type="STRING" id="305507.SAMN04489724_1363"/>
<dbReference type="OrthoDB" id="1495366at2"/>
<accession>A0A1I6Z1R9</accession>
<evidence type="ECO:0000313" key="1">
    <source>
        <dbReference type="EMBL" id="SFT56548.1"/>
    </source>
</evidence>
<dbReference type="AlphaFoldDB" id="A0A1I6Z1R9"/>
<reference evidence="2" key="1">
    <citation type="submission" date="2016-10" db="EMBL/GenBank/DDBJ databases">
        <authorList>
            <person name="Varghese N."/>
            <person name="Submissions S."/>
        </authorList>
    </citation>
    <scope>NUCLEOTIDE SEQUENCE [LARGE SCALE GENOMIC DNA]</scope>
    <source>
        <strain evidence="2">DSM 23445</strain>
    </source>
</reference>
<dbReference type="Proteomes" id="UP000199673">
    <property type="component" value="Unassembled WGS sequence"/>
</dbReference>
<protein>
    <submittedName>
        <fullName evidence="1">Uncharacterized protein</fullName>
    </submittedName>
</protein>
<dbReference type="EMBL" id="FPBF01000001">
    <property type="protein sequence ID" value="SFT56548.1"/>
    <property type="molecule type" value="Genomic_DNA"/>
</dbReference>
<proteinExistence type="predicted"/>